<dbReference type="EMBL" id="ABEU02000019">
    <property type="protein sequence ID" value="PNR33975.1"/>
    <property type="molecule type" value="Genomic_DNA"/>
</dbReference>
<keyword evidence="4" id="KW-1185">Reference proteome</keyword>
<evidence type="ECO:0000313" key="3">
    <source>
        <dbReference type="EnsemblPlants" id="Pp3c19_6650V3.1"/>
    </source>
</evidence>
<gene>
    <name evidence="2" type="ORF">PHYPA_023791</name>
</gene>
<name>A0A2K1IXG9_PHYPA</name>
<evidence type="ECO:0000313" key="4">
    <source>
        <dbReference type="Proteomes" id="UP000006727"/>
    </source>
</evidence>
<dbReference type="Proteomes" id="UP000006727">
    <property type="component" value="Chromosome 19"/>
</dbReference>
<dbReference type="EnsemblPlants" id="Pp3c19_6650V3.1">
    <property type="protein sequence ID" value="Pp3c19_6650V3.1"/>
    <property type="gene ID" value="Pp3c19_6650"/>
</dbReference>
<sequence>MTFIARKLCLNFVQLLFEIQENPYFHLKALFDLAGTDELLLHIQHSCISVLVCIPCVWREGRRLGRAENRREAAAGPARTQRRGRGDQYPPRRDKEKEIWMTQLEVLDVYRHNGVCI</sequence>
<proteinExistence type="predicted"/>
<protein>
    <submittedName>
        <fullName evidence="2 3">Uncharacterized protein</fullName>
    </submittedName>
</protein>
<dbReference type="InParanoid" id="A0A2K1IXG9"/>
<organism evidence="2">
    <name type="scientific">Physcomitrium patens</name>
    <name type="common">Spreading-leaved earth moss</name>
    <name type="synonym">Physcomitrella patens</name>
    <dbReference type="NCBI Taxonomy" id="3218"/>
    <lineage>
        <taxon>Eukaryota</taxon>
        <taxon>Viridiplantae</taxon>
        <taxon>Streptophyta</taxon>
        <taxon>Embryophyta</taxon>
        <taxon>Bryophyta</taxon>
        <taxon>Bryophytina</taxon>
        <taxon>Bryopsida</taxon>
        <taxon>Funariidae</taxon>
        <taxon>Funariales</taxon>
        <taxon>Funariaceae</taxon>
        <taxon>Physcomitrium</taxon>
    </lineage>
</organism>
<feature type="region of interest" description="Disordered" evidence="1">
    <location>
        <begin position="68"/>
        <end position="96"/>
    </location>
</feature>
<evidence type="ECO:0000313" key="2">
    <source>
        <dbReference type="EMBL" id="PNR33975.1"/>
    </source>
</evidence>
<reference evidence="2 4" key="1">
    <citation type="journal article" date="2008" name="Science">
        <title>The Physcomitrella genome reveals evolutionary insights into the conquest of land by plants.</title>
        <authorList>
            <person name="Rensing S."/>
            <person name="Lang D."/>
            <person name="Zimmer A."/>
            <person name="Terry A."/>
            <person name="Salamov A."/>
            <person name="Shapiro H."/>
            <person name="Nishiyama T."/>
            <person name="Perroud P.-F."/>
            <person name="Lindquist E."/>
            <person name="Kamisugi Y."/>
            <person name="Tanahashi T."/>
            <person name="Sakakibara K."/>
            <person name="Fujita T."/>
            <person name="Oishi K."/>
            <person name="Shin-I T."/>
            <person name="Kuroki Y."/>
            <person name="Toyoda A."/>
            <person name="Suzuki Y."/>
            <person name="Hashimoto A."/>
            <person name="Yamaguchi K."/>
            <person name="Sugano A."/>
            <person name="Kohara Y."/>
            <person name="Fujiyama A."/>
            <person name="Anterola A."/>
            <person name="Aoki S."/>
            <person name="Ashton N."/>
            <person name="Barbazuk W.B."/>
            <person name="Barker E."/>
            <person name="Bennetzen J."/>
            <person name="Bezanilla M."/>
            <person name="Blankenship R."/>
            <person name="Cho S.H."/>
            <person name="Dutcher S."/>
            <person name="Estelle M."/>
            <person name="Fawcett J.A."/>
            <person name="Gundlach H."/>
            <person name="Hanada K."/>
            <person name="Heyl A."/>
            <person name="Hicks K.A."/>
            <person name="Hugh J."/>
            <person name="Lohr M."/>
            <person name="Mayer K."/>
            <person name="Melkozernov A."/>
            <person name="Murata T."/>
            <person name="Nelson D."/>
            <person name="Pils B."/>
            <person name="Prigge M."/>
            <person name="Reiss B."/>
            <person name="Renner T."/>
            <person name="Rombauts S."/>
            <person name="Rushton P."/>
            <person name="Sanderfoot A."/>
            <person name="Schween G."/>
            <person name="Shiu S.-H."/>
            <person name="Stueber K."/>
            <person name="Theodoulou F.L."/>
            <person name="Tu H."/>
            <person name="Van de Peer Y."/>
            <person name="Verrier P.J."/>
            <person name="Waters E."/>
            <person name="Wood A."/>
            <person name="Yang L."/>
            <person name="Cove D."/>
            <person name="Cuming A."/>
            <person name="Hasebe M."/>
            <person name="Lucas S."/>
            <person name="Mishler D.B."/>
            <person name="Reski R."/>
            <person name="Grigoriev I."/>
            <person name="Quatrano R.S."/>
            <person name="Boore J.L."/>
        </authorList>
    </citation>
    <scope>NUCLEOTIDE SEQUENCE [LARGE SCALE GENOMIC DNA]</scope>
    <source>
        <strain evidence="3 4">cv. Gransden 2004</strain>
    </source>
</reference>
<evidence type="ECO:0000256" key="1">
    <source>
        <dbReference type="SAM" id="MobiDB-lite"/>
    </source>
</evidence>
<dbReference type="AlphaFoldDB" id="A0A2K1IXG9"/>
<feature type="compositionally biased region" description="Basic and acidic residues" evidence="1">
    <location>
        <begin position="84"/>
        <end position="96"/>
    </location>
</feature>
<reference evidence="2 4" key="2">
    <citation type="journal article" date="2018" name="Plant J.">
        <title>The Physcomitrella patens chromosome-scale assembly reveals moss genome structure and evolution.</title>
        <authorList>
            <person name="Lang D."/>
            <person name="Ullrich K.K."/>
            <person name="Murat F."/>
            <person name="Fuchs J."/>
            <person name="Jenkins J."/>
            <person name="Haas F.B."/>
            <person name="Piednoel M."/>
            <person name="Gundlach H."/>
            <person name="Van Bel M."/>
            <person name="Meyberg R."/>
            <person name="Vives C."/>
            <person name="Morata J."/>
            <person name="Symeonidi A."/>
            <person name="Hiss M."/>
            <person name="Muchero W."/>
            <person name="Kamisugi Y."/>
            <person name="Saleh O."/>
            <person name="Blanc G."/>
            <person name="Decker E.L."/>
            <person name="van Gessel N."/>
            <person name="Grimwood J."/>
            <person name="Hayes R.D."/>
            <person name="Graham S.W."/>
            <person name="Gunter L.E."/>
            <person name="McDaniel S.F."/>
            <person name="Hoernstein S.N.W."/>
            <person name="Larsson A."/>
            <person name="Li F.W."/>
            <person name="Perroud P.F."/>
            <person name="Phillips J."/>
            <person name="Ranjan P."/>
            <person name="Rokshar D.S."/>
            <person name="Rothfels C.J."/>
            <person name="Schneider L."/>
            <person name="Shu S."/>
            <person name="Stevenson D.W."/>
            <person name="Thummler F."/>
            <person name="Tillich M."/>
            <person name="Villarreal Aguilar J.C."/>
            <person name="Widiez T."/>
            <person name="Wong G.K."/>
            <person name="Wymore A."/>
            <person name="Zhang Y."/>
            <person name="Zimmer A.D."/>
            <person name="Quatrano R.S."/>
            <person name="Mayer K.F.X."/>
            <person name="Goodstein D."/>
            <person name="Casacuberta J.M."/>
            <person name="Vandepoele K."/>
            <person name="Reski R."/>
            <person name="Cuming A.C."/>
            <person name="Tuskan G.A."/>
            <person name="Maumus F."/>
            <person name="Salse J."/>
            <person name="Schmutz J."/>
            <person name="Rensing S.A."/>
        </authorList>
    </citation>
    <scope>NUCLEOTIDE SEQUENCE [LARGE SCALE GENOMIC DNA]</scope>
    <source>
        <strain evidence="3 4">cv. Gransden 2004</strain>
    </source>
</reference>
<reference evidence="3" key="3">
    <citation type="submission" date="2020-12" db="UniProtKB">
        <authorList>
            <consortium name="EnsemblPlants"/>
        </authorList>
    </citation>
    <scope>IDENTIFICATION</scope>
</reference>
<accession>A0A2K1IXG9</accession>
<dbReference type="Gramene" id="Pp3c19_6650V3.1">
    <property type="protein sequence ID" value="Pp3c19_6650V3.1"/>
    <property type="gene ID" value="Pp3c19_6650"/>
</dbReference>